<sequence>MHLPEGQGSSGFGDSTLPNAISTTKLPTNKHFLRGAFKLVGRTKELIKYNGFQVSPSELEQYISCHPAVADCAVSYKLDPHKNELPTAMRTAFIQYWTGIRIGIWKGGRV</sequence>
<reference evidence="3 4" key="1">
    <citation type="submission" date="2020-01" db="EMBL/GenBank/DDBJ databases">
        <title>Identification and distribution of gene clusters putatively required for synthesis of sphingolipid metabolism inhibitors in phylogenetically diverse species of the filamentous fungus Fusarium.</title>
        <authorList>
            <person name="Kim H.-S."/>
            <person name="Busman M."/>
            <person name="Brown D.W."/>
            <person name="Divon H."/>
            <person name="Uhlig S."/>
            <person name="Proctor R.H."/>
        </authorList>
    </citation>
    <scope>NUCLEOTIDE SEQUENCE [LARGE SCALE GENOMIC DNA]</scope>
    <source>
        <strain evidence="3 4">NRRL 13308</strain>
    </source>
</reference>
<evidence type="ECO:0000256" key="1">
    <source>
        <dbReference type="ARBA" id="ARBA00006432"/>
    </source>
</evidence>
<gene>
    <name evidence="3" type="ORF">FACUT_281</name>
</gene>
<dbReference type="EMBL" id="JAADJF010000008">
    <property type="protein sequence ID" value="KAF4444944.1"/>
    <property type="molecule type" value="Genomic_DNA"/>
</dbReference>
<dbReference type="SUPFAM" id="SSF56801">
    <property type="entry name" value="Acetyl-CoA synthetase-like"/>
    <property type="match status" value="1"/>
</dbReference>
<evidence type="ECO:0000313" key="4">
    <source>
        <dbReference type="Proteomes" id="UP000536711"/>
    </source>
</evidence>
<accession>A0A8H4NNH8</accession>
<comment type="similarity">
    <text evidence="1">Belongs to the ATP-dependent AMP-binding enzyme family.</text>
</comment>
<dbReference type="InterPro" id="IPR045851">
    <property type="entry name" value="AMP-bd_C_sf"/>
</dbReference>
<dbReference type="PANTHER" id="PTHR24096:SF149">
    <property type="entry name" value="AMP-BINDING DOMAIN-CONTAINING PROTEIN-RELATED"/>
    <property type="match status" value="1"/>
</dbReference>
<dbReference type="GO" id="GO:0016405">
    <property type="term" value="F:CoA-ligase activity"/>
    <property type="evidence" value="ECO:0007669"/>
    <property type="project" value="TreeGrafter"/>
</dbReference>
<dbReference type="AlphaFoldDB" id="A0A8H4NNH8"/>
<evidence type="ECO:0000313" key="3">
    <source>
        <dbReference type="EMBL" id="KAF4444944.1"/>
    </source>
</evidence>
<dbReference type="OrthoDB" id="1898221at2759"/>
<dbReference type="Proteomes" id="UP000536711">
    <property type="component" value="Unassembled WGS sequence"/>
</dbReference>
<dbReference type="PANTHER" id="PTHR24096">
    <property type="entry name" value="LONG-CHAIN-FATTY-ACID--COA LIGASE"/>
    <property type="match status" value="1"/>
</dbReference>
<name>A0A8H4NNH8_9HYPO</name>
<comment type="caution">
    <text evidence="3">The sequence shown here is derived from an EMBL/GenBank/DDBJ whole genome shotgun (WGS) entry which is preliminary data.</text>
</comment>
<evidence type="ECO:0000256" key="2">
    <source>
        <dbReference type="ARBA" id="ARBA00022598"/>
    </source>
</evidence>
<keyword evidence="2 3" id="KW-0436">Ligase</keyword>
<dbReference type="Gene3D" id="3.30.300.30">
    <property type="match status" value="1"/>
</dbReference>
<proteinExistence type="inferred from homology"/>
<protein>
    <submittedName>
        <fullName evidence="3">4-coumarate- ligase</fullName>
    </submittedName>
</protein>
<organism evidence="3 4">
    <name type="scientific">Fusarium acutatum</name>
    <dbReference type="NCBI Taxonomy" id="78861"/>
    <lineage>
        <taxon>Eukaryota</taxon>
        <taxon>Fungi</taxon>
        <taxon>Dikarya</taxon>
        <taxon>Ascomycota</taxon>
        <taxon>Pezizomycotina</taxon>
        <taxon>Sordariomycetes</taxon>
        <taxon>Hypocreomycetidae</taxon>
        <taxon>Hypocreales</taxon>
        <taxon>Nectriaceae</taxon>
        <taxon>Fusarium</taxon>
        <taxon>Fusarium fujikuroi species complex</taxon>
    </lineage>
</organism>
<keyword evidence="4" id="KW-1185">Reference proteome</keyword>